<gene>
    <name evidence="1" type="ORF">Pla52o_41390</name>
</gene>
<reference evidence="1 2" key="1">
    <citation type="submission" date="2019-02" db="EMBL/GenBank/DDBJ databases">
        <title>Deep-cultivation of Planctomycetes and their phenomic and genomic characterization uncovers novel biology.</title>
        <authorList>
            <person name="Wiegand S."/>
            <person name="Jogler M."/>
            <person name="Boedeker C."/>
            <person name="Pinto D."/>
            <person name="Vollmers J."/>
            <person name="Rivas-Marin E."/>
            <person name="Kohn T."/>
            <person name="Peeters S.H."/>
            <person name="Heuer A."/>
            <person name="Rast P."/>
            <person name="Oberbeckmann S."/>
            <person name="Bunk B."/>
            <person name="Jeske O."/>
            <person name="Meyerdierks A."/>
            <person name="Storesund J.E."/>
            <person name="Kallscheuer N."/>
            <person name="Luecker S."/>
            <person name="Lage O.M."/>
            <person name="Pohl T."/>
            <person name="Merkel B.J."/>
            <person name="Hornburger P."/>
            <person name="Mueller R.-W."/>
            <person name="Bruemmer F."/>
            <person name="Labrenz M."/>
            <person name="Spormann A.M."/>
            <person name="Op Den Camp H."/>
            <person name="Overmann J."/>
            <person name="Amann R."/>
            <person name="Jetten M.S.M."/>
            <person name="Mascher T."/>
            <person name="Medema M.H."/>
            <person name="Devos D.P."/>
            <person name="Kaster A.-K."/>
            <person name="Ovreas L."/>
            <person name="Rohde M."/>
            <person name="Galperin M.Y."/>
            <person name="Jogler C."/>
        </authorList>
    </citation>
    <scope>NUCLEOTIDE SEQUENCE [LARGE SCALE GENOMIC DNA]</scope>
    <source>
        <strain evidence="1 2">Pla52o</strain>
    </source>
</reference>
<accession>A0A5C6CCG4</accession>
<evidence type="ECO:0000313" key="1">
    <source>
        <dbReference type="EMBL" id="TWU21106.1"/>
    </source>
</evidence>
<proteinExistence type="predicted"/>
<comment type="caution">
    <text evidence="1">The sequence shown here is derived from an EMBL/GenBank/DDBJ whole genome shotgun (WGS) entry which is preliminary data.</text>
</comment>
<dbReference type="EMBL" id="SJPT01000007">
    <property type="protein sequence ID" value="TWU21106.1"/>
    <property type="molecule type" value="Genomic_DNA"/>
</dbReference>
<dbReference type="Proteomes" id="UP000316304">
    <property type="component" value="Unassembled WGS sequence"/>
</dbReference>
<organism evidence="1 2">
    <name type="scientific">Novipirellula galeiformis</name>
    <dbReference type="NCBI Taxonomy" id="2528004"/>
    <lineage>
        <taxon>Bacteria</taxon>
        <taxon>Pseudomonadati</taxon>
        <taxon>Planctomycetota</taxon>
        <taxon>Planctomycetia</taxon>
        <taxon>Pirellulales</taxon>
        <taxon>Pirellulaceae</taxon>
        <taxon>Novipirellula</taxon>
    </lineage>
</organism>
<protein>
    <submittedName>
        <fullName evidence="1">Uncharacterized protein</fullName>
    </submittedName>
</protein>
<keyword evidence="2" id="KW-1185">Reference proteome</keyword>
<dbReference type="AlphaFoldDB" id="A0A5C6CCG4"/>
<name>A0A5C6CCG4_9BACT</name>
<sequence length="78" mass="8429">MNDGVVATKQGSSPELVSLDMSESHDGLDAKMALTDIAKNPCLFIFSELFTAVPSCETIFATHFTSLAIFEEELSDDV</sequence>
<evidence type="ECO:0000313" key="2">
    <source>
        <dbReference type="Proteomes" id="UP000316304"/>
    </source>
</evidence>